<evidence type="ECO:0000313" key="12">
    <source>
        <dbReference type="Proteomes" id="UP000230914"/>
    </source>
</evidence>
<evidence type="ECO:0000256" key="3">
    <source>
        <dbReference type="ARBA" id="ARBA00022679"/>
    </source>
</evidence>
<proteinExistence type="predicted"/>
<sequence>MSAASHNQGYRPDSQLSAVPYLPGLDGMRALAVVVVMIYHASDQWLGGGFLGVEVFFVISGYLITMLLMAERERDGRIHLGQFWLRRAKRLLPALGVLLLAVVIYSSFFRTGDLGKVRGDVIAGMTYVSNWFQIWIGDGYAAAGDFVPLRHLWSLAVEEQFYLIWPLVMVAFLARRTTRQLALTARWLILAAVVIAGVTALVFVSGRIDTCQSTPQGFWTIAGRCISKADTLYLSTITRSTGILLGAAFAMVWRPKAIMRGPLRRAHLRLDLIGLVGIAVLAVLVWRLHFVTANGYDAWLFRGGFLVTDVATLAVIAPIAHEHSWLSRILALQPLRWIGTRSYGLYLYHWFIYQIIRKVAGRPLTIVEFVVAMVITVVITEASYRIVETPVRRGTWRPWLTRLLNGRNPRPRQVLAGVSAVMVVVTGWSVVRLVTAEVQLNELERSFQEGESQTVSADDLLGRTTTPTTAPVPSTTAPVVTTAPTTTSTTTTLPPEPVDYLAIGDSVMLGAASELTNRGYTVMAEQNRQLTEMIPVFKEFAENDVFGDPVIIHLGTNGAFTAGELDALLAPLSNVPNVVLLNVHADRSWTEKNNELLAARDGPGDNIWFIDWNALSEQCPGNCFTGDGIHLNPAGARYYADLIDDVLGR</sequence>
<dbReference type="GO" id="GO:0009103">
    <property type="term" value="P:lipopolysaccharide biosynthetic process"/>
    <property type="evidence" value="ECO:0007669"/>
    <property type="project" value="TreeGrafter"/>
</dbReference>
<feature type="transmembrane region" description="Helical" evidence="9">
    <location>
        <begin position="187"/>
        <end position="208"/>
    </location>
</feature>
<dbReference type="Gene3D" id="3.40.50.1110">
    <property type="entry name" value="SGNH hydrolase"/>
    <property type="match status" value="1"/>
</dbReference>
<keyword evidence="4 9" id="KW-0812">Transmembrane</keyword>
<keyword evidence="5 9" id="KW-1133">Transmembrane helix</keyword>
<evidence type="ECO:0000256" key="7">
    <source>
        <dbReference type="ARBA" id="ARBA00023315"/>
    </source>
</evidence>
<feature type="transmembrane region" description="Helical" evidence="9">
    <location>
        <begin position="160"/>
        <end position="175"/>
    </location>
</feature>
<dbReference type="InterPro" id="IPR002656">
    <property type="entry name" value="Acyl_transf_3_dom"/>
</dbReference>
<reference evidence="11 12" key="1">
    <citation type="submission" date="2017-10" db="EMBL/GenBank/DDBJ databases">
        <title>Novel microbial diversity and functional potential in the marine mammal oral microbiome.</title>
        <authorList>
            <person name="Dudek N.K."/>
            <person name="Sun C.L."/>
            <person name="Burstein D."/>
            <person name="Kantor R.S."/>
            <person name="Aliaga Goltsman D.S."/>
            <person name="Bik E.M."/>
            <person name="Thomas B.C."/>
            <person name="Banfield J.F."/>
            <person name="Relman D.A."/>
        </authorList>
    </citation>
    <scope>NUCLEOTIDE SEQUENCE [LARGE SCALE GENOMIC DNA]</scope>
    <source>
        <strain evidence="11">DOLJORAL78_61_10</strain>
    </source>
</reference>
<dbReference type="AlphaFoldDB" id="A0A2G6KA70"/>
<dbReference type="GO" id="GO:0005886">
    <property type="term" value="C:plasma membrane"/>
    <property type="evidence" value="ECO:0007669"/>
    <property type="project" value="UniProtKB-SubCell"/>
</dbReference>
<evidence type="ECO:0000256" key="2">
    <source>
        <dbReference type="ARBA" id="ARBA00022475"/>
    </source>
</evidence>
<evidence type="ECO:0000256" key="5">
    <source>
        <dbReference type="ARBA" id="ARBA00022989"/>
    </source>
</evidence>
<keyword evidence="6 9" id="KW-0472">Membrane</keyword>
<feature type="region of interest" description="Disordered" evidence="8">
    <location>
        <begin position="461"/>
        <end position="493"/>
    </location>
</feature>
<gene>
    <name evidence="11" type="ORF">CSA55_03190</name>
</gene>
<dbReference type="InterPro" id="IPR050879">
    <property type="entry name" value="Acyltransferase_3"/>
</dbReference>
<protein>
    <recommendedName>
        <fullName evidence="10">Acyltransferase 3 domain-containing protein</fullName>
    </recommendedName>
</protein>
<accession>A0A2G6KA70</accession>
<name>A0A2G6KA70_9ACTN</name>
<evidence type="ECO:0000256" key="9">
    <source>
        <dbReference type="SAM" id="Phobius"/>
    </source>
</evidence>
<evidence type="ECO:0000256" key="1">
    <source>
        <dbReference type="ARBA" id="ARBA00004651"/>
    </source>
</evidence>
<dbReference type="Proteomes" id="UP000230914">
    <property type="component" value="Unassembled WGS sequence"/>
</dbReference>
<comment type="subcellular location">
    <subcellularLocation>
        <location evidence="1">Cell membrane</location>
        <topology evidence="1">Multi-pass membrane protein</topology>
    </subcellularLocation>
</comment>
<feature type="domain" description="Acyltransferase 3" evidence="10">
    <location>
        <begin position="23"/>
        <end position="380"/>
    </location>
</feature>
<feature type="transmembrane region" description="Helical" evidence="9">
    <location>
        <begin position="414"/>
        <end position="431"/>
    </location>
</feature>
<feature type="transmembrane region" description="Helical" evidence="9">
    <location>
        <begin position="299"/>
        <end position="321"/>
    </location>
</feature>
<organism evidence="11 12">
    <name type="scientific">Ilumatobacter coccineus</name>
    <dbReference type="NCBI Taxonomy" id="467094"/>
    <lineage>
        <taxon>Bacteria</taxon>
        <taxon>Bacillati</taxon>
        <taxon>Actinomycetota</taxon>
        <taxon>Acidimicrobiia</taxon>
        <taxon>Acidimicrobiales</taxon>
        <taxon>Ilumatobacteraceae</taxon>
        <taxon>Ilumatobacter</taxon>
    </lineage>
</organism>
<keyword evidence="7" id="KW-0012">Acyltransferase</keyword>
<feature type="transmembrane region" description="Helical" evidence="9">
    <location>
        <begin position="272"/>
        <end position="293"/>
    </location>
</feature>
<feature type="transmembrane region" description="Helical" evidence="9">
    <location>
        <begin position="45"/>
        <end position="70"/>
    </location>
</feature>
<evidence type="ECO:0000256" key="4">
    <source>
        <dbReference type="ARBA" id="ARBA00022692"/>
    </source>
</evidence>
<keyword evidence="3" id="KW-0808">Transferase</keyword>
<dbReference type="EMBL" id="PDSL01000046">
    <property type="protein sequence ID" value="PIE32567.1"/>
    <property type="molecule type" value="Genomic_DNA"/>
</dbReference>
<feature type="transmembrane region" description="Helical" evidence="9">
    <location>
        <begin position="366"/>
        <end position="387"/>
    </location>
</feature>
<dbReference type="GO" id="GO:0016747">
    <property type="term" value="F:acyltransferase activity, transferring groups other than amino-acyl groups"/>
    <property type="evidence" value="ECO:0007669"/>
    <property type="project" value="InterPro"/>
</dbReference>
<dbReference type="InterPro" id="IPR036514">
    <property type="entry name" value="SGNH_hydro_sf"/>
</dbReference>
<keyword evidence="2" id="KW-1003">Cell membrane</keyword>
<evidence type="ECO:0000256" key="6">
    <source>
        <dbReference type="ARBA" id="ARBA00023136"/>
    </source>
</evidence>
<evidence type="ECO:0000259" key="10">
    <source>
        <dbReference type="Pfam" id="PF01757"/>
    </source>
</evidence>
<dbReference type="SUPFAM" id="SSF52266">
    <property type="entry name" value="SGNH hydrolase"/>
    <property type="match status" value="1"/>
</dbReference>
<feature type="transmembrane region" description="Helical" evidence="9">
    <location>
        <begin position="91"/>
        <end position="109"/>
    </location>
</feature>
<feature type="compositionally biased region" description="Low complexity" evidence="8">
    <location>
        <begin position="464"/>
        <end position="492"/>
    </location>
</feature>
<dbReference type="PANTHER" id="PTHR23028:SF53">
    <property type="entry name" value="ACYL_TRANSF_3 DOMAIN-CONTAINING PROTEIN"/>
    <property type="match status" value="1"/>
</dbReference>
<evidence type="ECO:0000256" key="8">
    <source>
        <dbReference type="SAM" id="MobiDB-lite"/>
    </source>
</evidence>
<dbReference type="Pfam" id="PF01757">
    <property type="entry name" value="Acyl_transf_3"/>
    <property type="match status" value="1"/>
</dbReference>
<evidence type="ECO:0000313" key="11">
    <source>
        <dbReference type="EMBL" id="PIE32567.1"/>
    </source>
</evidence>
<feature type="transmembrane region" description="Helical" evidence="9">
    <location>
        <begin position="232"/>
        <end position="252"/>
    </location>
</feature>
<comment type="caution">
    <text evidence="11">The sequence shown here is derived from an EMBL/GenBank/DDBJ whole genome shotgun (WGS) entry which is preliminary data.</text>
</comment>
<feature type="transmembrane region" description="Helical" evidence="9">
    <location>
        <begin position="342"/>
        <end position="360"/>
    </location>
</feature>
<dbReference type="PANTHER" id="PTHR23028">
    <property type="entry name" value="ACETYLTRANSFERASE"/>
    <property type="match status" value="1"/>
</dbReference>